<sequence length="218" mass="24823">MIRAVVFDFDGLIRDTETYEYYSFVNLLGEYGVELPLELYSSRIGGDTNTFCPYSYLESSIGRTLERERLRERRREIYAELIHTEKTRPGVEDYLQAAQRMGLRIGLASSAPSSWVMPNLEELGLVPYFECIRTHEDAVRVKPDPELYLNVLDALGVNPRQAVAFEDSPNGALAAFRANMRCVIVPNKLTEQLTFGHYDLRLSSMKDMGLEEVLARLG</sequence>
<dbReference type="InterPro" id="IPR041492">
    <property type="entry name" value="HAD_2"/>
</dbReference>
<dbReference type="PANTHER" id="PTHR18901:SF38">
    <property type="entry name" value="PSEUDOURIDINE-5'-PHOSPHATASE"/>
    <property type="match status" value="1"/>
</dbReference>
<dbReference type="GO" id="GO:0016787">
    <property type="term" value="F:hydrolase activity"/>
    <property type="evidence" value="ECO:0007669"/>
    <property type="project" value="UniProtKB-KW"/>
</dbReference>
<dbReference type="PRINTS" id="PR00413">
    <property type="entry name" value="HADHALOGNASE"/>
</dbReference>
<keyword evidence="1" id="KW-0378">Hydrolase</keyword>
<dbReference type="CDD" id="cd16423">
    <property type="entry name" value="HAD_BPGM-like"/>
    <property type="match status" value="1"/>
</dbReference>
<dbReference type="Gene3D" id="3.40.50.1000">
    <property type="entry name" value="HAD superfamily/HAD-like"/>
    <property type="match status" value="1"/>
</dbReference>
<comment type="caution">
    <text evidence="1">The sequence shown here is derived from an EMBL/GenBank/DDBJ whole genome shotgun (WGS) entry which is preliminary data.</text>
</comment>
<name>A0ABW3DCZ7_9BACL</name>
<protein>
    <submittedName>
        <fullName evidence="1">HAD family hydrolase</fullName>
    </submittedName>
</protein>
<dbReference type="InterPro" id="IPR006439">
    <property type="entry name" value="HAD-SF_hydro_IA"/>
</dbReference>
<dbReference type="SUPFAM" id="SSF56784">
    <property type="entry name" value="HAD-like"/>
    <property type="match status" value="1"/>
</dbReference>
<dbReference type="Pfam" id="PF13419">
    <property type="entry name" value="HAD_2"/>
    <property type="match status" value="1"/>
</dbReference>
<gene>
    <name evidence="1" type="ORF">ACFQ03_18905</name>
</gene>
<dbReference type="SFLD" id="SFLDS00003">
    <property type="entry name" value="Haloacid_Dehalogenase"/>
    <property type="match status" value="1"/>
</dbReference>
<proteinExistence type="predicted"/>
<dbReference type="Proteomes" id="UP001597120">
    <property type="component" value="Unassembled WGS sequence"/>
</dbReference>
<evidence type="ECO:0000313" key="2">
    <source>
        <dbReference type="Proteomes" id="UP001597120"/>
    </source>
</evidence>
<evidence type="ECO:0000313" key="1">
    <source>
        <dbReference type="EMBL" id="MFD0871216.1"/>
    </source>
</evidence>
<dbReference type="RefSeq" id="WP_379290147.1">
    <property type="nucleotide sequence ID" value="NZ_JBHTIU010000074.1"/>
</dbReference>
<dbReference type="EMBL" id="JBHTIU010000074">
    <property type="protein sequence ID" value="MFD0871216.1"/>
    <property type="molecule type" value="Genomic_DNA"/>
</dbReference>
<dbReference type="InterPro" id="IPR023214">
    <property type="entry name" value="HAD_sf"/>
</dbReference>
<dbReference type="InterPro" id="IPR036412">
    <property type="entry name" value="HAD-like_sf"/>
</dbReference>
<keyword evidence="2" id="KW-1185">Reference proteome</keyword>
<dbReference type="Gene3D" id="1.10.150.240">
    <property type="entry name" value="Putative phosphatase, domain 2"/>
    <property type="match status" value="1"/>
</dbReference>
<dbReference type="InterPro" id="IPR023198">
    <property type="entry name" value="PGP-like_dom2"/>
</dbReference>
<accession>A0ABW3DCZ7</accession>
<dbReference type="NCBIfam" id="TIGR01509">
    <property type="entry name" value="HAD-SF-IA-v3"/>
    <property type="match status" value="1"/>
</dbReference>
<dbReference type="SFLD" id="SFLDG01129">
    <property type="entry name" value="C1.5:_HAD__Beta-PGM__Phosphata"/>
    <property type="match status" value="1"/>
</dbReference>
<reference evidence="2" key="1">
    <citation type="journal article" date="2019" name="Int. J. Syst. Evol. Microbiol.">
        <title>The Global Catalogue of Microorganisms (GCM) 10K type strain sequencing project: providing services to taxonomists for standard genome sequencing and annotation.</title>
        <authorList>
            <consortium name="The Broad Institute Genomics Platform"/>
            <consortium name="The Broad Institute Genome Sequencing Center for Infectious Disease"/>
            <person name="Wu L."/>
            <person name="Ma J."/>
        </authorList>
    </citation>
    <scope>NUCLEOTIDE SEQUENCE [LARGE SCALE GENOMIC DNA]</scope>
    <source>
        <strain evidence="2">CCUG 57263</strain>
    </source>
</reference>
<organism evidence="1 2">
    <name type="scientific">Paenibacillus residui</name>
    <dbReference type="NCBI Taxonomy" id="629724"/>
    <lineage>
        <taxon>Bacteria</taxon>
        <taxon>Bacillati</taxon>
        <taxon>Bacillota</taxon>
        <taxon>Bacilli</taxon>
        <taxon>Bacillales</taxon>
        <taxon>Paenibacillaceae</taxon>
        <taxon>Paenibacillus</taxon>
    </lineage>
</organism>
<dbReference type="PANTHER" id="PTHR18901">
    <property type="entry name" value="2-DEOXYGLUCOSE-6-PHOSPHATE PHOSPHATASE 2"/>
    <property type="match status" value="1"/>
</dbReference>